<dbReference type="RefSeq" id="WP_139597690.1">
    <property type="nucleotide sequence ID" value="NZ_VDDC01000005.1"/>
</dbReference>
<evidence type="ECO:0000256" key="1">
    <source>
        <dbReference type="SAM" id="MobiDB-lite"/>
    </source>
</evidence>
<dbReference type="InterPro" id="IPR001279">
    <property type="entry name" value="Metallo-B-lactamas"/>
</dbReference>
<name>A0A5C4RAC0_9RHOB</name>
<dbReference type="Proteomes" id="UP000304880">
    <property type="component" value="Unassembled WGS sequence"/>
</dbReference>
<dbReference type="Gene3D" id="3.60.15.10">
    <property type="entry name" value="Ribonuclease Z/Hydroxyacylglutathione hydrolase-like"/>
    <property type="match status" value="1"/>
</dbReference>
<dbReference type="GO" id="GO:0016787">
    <property type="term" value="F:hydrolase activity"/>
    <property type="evidence" value="ECO:0007669"/>
    <property type="project" value="UniProtKB-KW"/>
</dbReference>
<dbReference type="SUPFAM" id="SSF56281">
    <property type="entry name" value="Metallo-hydrolase/oxidoreductase"/>
    <property type="match status" value="1"/>
</dbReference>
<keyword evidence="4" id="KW-1185">Reference proteome</keyword>
<dbReference type="InterPro" id="IPR036866">
    <property type="entry name" value="RibonucZ/Hydroxyglut_hydro"/>
</dbReference>
<evidence type="ECO:0000313" key="4">
    <source>
        <dbReference type="Proteomes" id="UP000304880"/>
    </source>
</evidence>
<feature type="domain" description="Metallo-beta-lactamase" evidence="2">
    <location>
        <begin position="23"/>
        <end position="200"/>
    </location>
</feature>
<comment type="caution">
    <text evidence="3">The sequence shown here is derived from an EMBL/GenBank/DDBJ whole genome shotgun (WGS) entry which is preliminary data.</text>
</comment>
<dbReference type="PANTHER" id="PTHR23131:SF0">
    <property type="entry name" value="ENDORIBONUCLEASE LACTB2"/>
    <property type="match status" value="1"/>
</dbReference>
<dbReference type="SMART" id="SM00849">
    <property type="entry name" value="Lactamase_B"/>
    <property type="match status" value="1"/>
</dbReference>
<dbReference type="PANTHER" id="PTHR23131">
    <property type="entry name" value="ENDORIBONUCLEASE LACTB2"/>
    <property type="match status" value="1"/>
</dbReference>
<protein>
    <submittedName>
        <fullName evidence="3">MBL fold metallo-hydrolase</fullName>
    </submittedName>
</protein>
<dbReference type="EMBL" id="VDDC01000005">
    <property type="protein sequence ID" value="TNH40858.1"/>
    <property type="molecule type" value="Genomic_DNA"/>
</dbReference>
<dbReference type="Pfam" id="PF00753">
    <property type="entry name" value="Lactamase_B"/>
    <property type="match status" value="1"/>
</dbReference>
<dbReference type="InterPro" id="IPR050662">
    <property type="entry name" value="Sec-metab_biosynth-thioest"/>
</dbReference>
<keyword evidence="3" id="KW-0378">Hydrolase</keyword>
<proteinExistence type="predicted"/>
<dbReference type="AlphaFoldDB" id="A0A5C4RAC0"/>
<dbReference type="Gene3D" id="1.10.10.10">
    <property type="entry name" value="Winged helix-like DNA-binding domain superfamily/Winged helix DNA-binding domain"/>
    <property type="match status" value="1"/>
</dbReference>
<sequence>MTPPAKEPLQILAPNPSPLTGPGTTTFLLGDSHVAVIDPGPDDPAHIDAVARAGRGRISHILITHAHRDHSAGAARLSRLTGAPVLAFGDALAGRSPLMSRLALEGLGGGEGLDHAFAPDRHLRDQEVITTPDWSLTAWHTPGHAAGHLSFQWGDRIFCGDLVMGWSSTLISPPDGDLAEYFRSLERLAALSPRVLLPTHGPAITAPQDRIAELARHRRDRTSQILAALRVRPDSAAGLARRIYAVPEPVLPIATRNVLAHLIALSQIRAVDFPGVLTIETVFSTG</sequence>
<evidence type="ECO:0000259" key="2">
    <source>
        <dbReference type="SMART" id="SM00849"/>
    </source>
</evidence>
<dbReference type="InterPro" id="IPR036388">
    <property type="entry name" value="WH-like_DNA-bd_sf"/>
</dbReference>
<organism evidence="3 4">
    <name type="scientific">Paracoccus haeundaensis</name>
    <dbReference type="NCBI Taxonomy" id="225362"/>
    <lineage>
        <taxon>Bacteria</taxon>
        <taxon>Pseudomonadati</taxon>
        <taxon>Pseudomonadota</taxon>
        <taxon>Alphaproteobacteria</taxon>
        <taxon>Rhodobacterales</taxon>
        <taxon>Paracoccaceae</taxon>
        <taxon>Paracoccus</taxon>
    </lineage>
</organism>
<evidence type="ECO:0000313" key="3">
    <source>
        <dbReference type="EMBL" id="TNH40858.1"/>
    </source>
</evidence>
<accession>A0A5C4RAC0</accession>
<gene>
    <name evidence="3" type="ORF">FHD67_02170</name>
</gene>
<reference evidence="3 4" key="1">
    <citation type="submission" date="2019-06" db="EMBL/GenBank/DDBJ databases">
        <authorList>
            <person name="Li J."/>
        </authorList>
    </citation>
    <scope>NUCLEOTIDE SEQUENCE [LARGE SCALE GENOMIC DNA]</scope>
    <source>
        <strain evidence="3 4">CGMCC 1.8012</strain>
    </source>
</reference>
<dbReference type="CDD" id="cd16278">
    <property type="entry name" value="metallo-hydrolase-like_MBL-fold"/>
    <property type="match status" value="1"/>
</dbReference>
<feature type="region of interest" description="Disordered" evidence="1">
    <location>
        <begin position="1"/>
        <end position="20"/>
    </location>
</feature>